<evidence type="ECO:0000313" key="2">
    <source>
        <dbReference type="Proteomes" id="UP000006890"/>
    </source>
</evidence>
<reference evidence="1 2" key="2">
    <citation type="journal article" date="2011" name="J. Bacteriol.">
        <title>Complete genome sequences for the anaerobic, extremely thermophilic plant biomass-degrading bacteria Caldicellulosiruptor hydrothermalis, Caldicellulosiruptor kristjanssonii, Caldicellulosiruptor kronotskyensis, Caldicellulosiruptor owensenis, and Caldicellulosiruptor lactoaceticus.</title>
        <authorList>
            <person name="Blumer-Schuette S.E."/>
            <person name="Ozdemir I."/>
            <person name="Mistry D."/>
            <person name="Lucas S."/>
            <person name="Lapidus A."/>
            <person name="Cheng J.F."/>
            <person name="Goodwin L.A."/>
            <person name="Pitluck S."/>
            <person name="Land M.L."/>
            <person name="Hauser L.J."/>
            <person name="Woyke T."/>
            <person name="Mikhailova N."/>
            <person name="Pati A."/>
            <person name="Kyrpides N.C."/>
            <person name="Ivanova N."/>
            <person name="Detter J.C."/>
            <person name="Walston-Davenport K."/>
            <person name="Han S."/>
            <person name="Adams M.W."/>
            <person name="Kelly R.M."/>
        </authorList>
    </citation>
    <scope>NUCLEOTIDE SEQUENCE [LARGE SCALE GENOMIC DNA]</scope>
    <source>
        <strain evidence="2">DSM 18901 / VKM B-2411 / 108</strain>
    </source>
</reference>
<protein>
    <submittedName>
        <fullName evidence="1">Uncharacterized protein</fullName>
    </submittedName>
</protein>
<dbReference type="HOGENOM" id="CLU_1599666_0_0_9"/>
<dbReference type="AlphaFoldDB" id="E4QBI7"/>
<organism evidence="1 2">
    <name type="scientific">Caldicellulosiruptor hydrothermalis (strain DSM 18901 / VKM B-2411 / 108)</name>
    <dbReference type="NCBI Taxonomy" id="632292"/>
    <lineage>
        <taxon>Bacteria</taxon>
        <taxon>Bacillati</taxon>
        <taxon>Bacillota</taxon>
        <taxon>Bacillota incertae sedis</taxon>
        <taxon>Caldicellulosiruptorales</taxon>
        <taxon>Caldicellulosiruptoraceae</taxon>
        <taxon>Caldicellulosiruptor</taxon>
    </lineage>
</organism>
<dbReference type="Proteomes" id="UP000006890">
    <property type="component" value="Chromosome"/>
</dbReference>
<keyword evidence="2" id="KW-1185">Reference proteome</keyword>
<dbReference type="EMBL" id="CP002219">
    <property type="protein sequence ID" value="ADQ06089.1"/>
    <property type="molecule type" value="Genomic_DNA"/>
</dbReference>
<gene>
    <name evidence="1" type="ordered locus">Calhy_0341</name>
</gene>
<reference key="1">
    <citation type="submission" date="2010-09" db="EMBL/GenBank/DDBJ databases">
        <title>Complete sequence of Caldicellulosiruptor hydrothermalis 108.</title>
        <authorList>
            <consortium name="US DOE Joint Genome Institute"/>
            <person name="Lucas S."/>
            <person name="Copeland A."/>
            <person name="Lapidus A."/>
            <person name="Cheng J.-F."/>
            <person name="Bruce D."/>
            <person name="Goodwin L."/>
            <person name="Pitluck S."/>
            <person name="Davenport K."/>
            <person name="Detter J.C."/>
            <person name="Han C."/>
            <person name="Tapia R."/>
            <person name="Land M."/>
            <person name="Hauser L."/>
            <person name="Chang Y.-J."/>
            <person name="Jeffries C."/>
            <person name="Kyrpides N."/>
            <person name="Ivanova N."/>
            <person name="Mikhailova N."/>
            <person name="Blumer-Schuette S.E."/>
            <person name="Kelly R.M."/>
            <person name="Woyke T."/>
        </authorList>
    </citation>
    <scope>NUCLEOTIDE SEQUENCE</scope>
    <source>
        <strain>108</strain>
    </source>
</reference>
<proteinExistence type="predicted"/>
<dbReference type="STRING" id="632292.Calhy_0341"/>
<accession>E4QBI7</accession>
<dbReference type="KEGG" id="chd:Calhy_0341"/>
<name>E4QBI7_CALH1</name>
<evidence type="ECO:0000313" key="1">
    <source>
        <dbReference type="EMBL" id="ADQ06089.1"/>
    </source>
</evidence>
<sequence length="166" mass="18951">MVGVIRSLHNTVCPVPFVQTLLKTAQGFYVFLEVCQKSLQGGINMRVLISVEKLAEKIRPFLPEGIDVDITIRTDENTWEDYAAFTFVADPRDEKVLANFIKTTLSGLDENDAMLLNTYFWDKTKKQTHELSIPKLSPLICKAFGRNKLSDCLPFYEDKLLLVFDE</sequence>